<dbReference type="OrthoDB" id="3534574at2"/>
<dbReference type="RefSeq" id="WP_043575631.1">
    <property type="nucleotide sequence ID" value="NZ_CP022752.1"/>
</dbReference>
<dbReference type="InterPro" id="IPR012551">
    <property type="entry name" value="DUF1707_SHOCT-like"/>
</dbReference>
<protein>
    <submittedName>
        <fullName evidence="4">DUF1707 domain-containing protein</fullName>
    </submittedName>
</protein>
<dbReference type="Proteomes" id="UP000029737">
    <property type="component" value="Unassembled WGS sequence"/>
</dbReference>
<feature type="domain" description="DUF1707" evidence="3">
    <location>
        <begin position="8"/>
        <end position="60"/>
    </location>
</feature>
<feature type="transmembrane region" description="Helical" evidence="2">
    <location>
        <begin position="94"/>
        <end position="127"/>
    </location>
</feature>
<evidence type="ECO:0000259" key="3">
    <source>
        <dbReference type="Pfam" id="PF08044"/>
    </source>
</evidence>
<evidence type="ECO:0000256" key="1">
    <source>
        <dbReference type="SAM" id="MobiDB-lite"/>
    </source>
</evidence>
<evidence type="ECO:0000256" key="2">
    <source>
        <dbReference type="SAM" id="Phobius"/>
    </source>
</evidence>
<organism evidence="4 7">
    <name type="scientific">Actinopolyspora erythraea</name>
    <dbReference type="NCBI Taxonomy" id="414996"/>
    <lineage>
        <taxon>Bacteria</taxon>
        <taxon>Bacillati</taxon>
        <taxon>Actinomycetota</taxon>
        <taxon>Actinomycetes</taxon>
        <taxon>Actinopolysporales</taxon>
        <taxon>Actinopolysporaceae</taxon>
        <taxon>Actinopolyspora</taxon>
    </lineage>
</organism>
<dbReference type="HOGENOM" id="CLU_102484_5_1_11"/>
<keyword evidence="6" id="KW-1185">Reference proteome</keyword>
<name>A0A099D306_9ACTN</name>
<keyword evidence="2" id="KW-1133">Transmembrane helix</keyword>
<dbReference type="Proteomes" id="UP000215043">
    <property type="component" value="Chromosome"/>
</dbReference>
<reference evidence="5 6" key="1">
    <citation type="journal article" date="2014" name="PLoS ONE">
        <title>Identification and Characterization of a New Erythromycin Biosynthetic Gene Cluster in Actinopolyspora erythraea YIM90600, a Novel Erythronolide-Producing Halophilic Actinomycete Isolated from Salt Field.</title>
        <authorList>
            <person name="Chen D."/>
            <person name="Feng J."/>
            <person name="Huang L."/>
            <person name="Zhang Q."/>
            <person name="Wu J."/>
            <person name="Zhu X."/>
            <person name="Duan Y."/>
            <person name="Xu Z."/>
        </authorList>
    </citation>
    <scope>NUCLEOTIDE SEQUENCE [LARGE SCALE GENOMIC DNA]</scope>
    <source>
        <strain evidence="5 6">YIM90600</strain>
    </source>
</reference>
<accession>A0A099D306</accession>
<evidence type="ECO:0000313" key="4">
    <source>
        <dbReference type="EMBL" id="ASU77576.1"/>
    </source>
</evidence>
<dbReference type="Pfam" id="PF08044">
    <property type="entry name" value="DUF1707"/>
    <property type="match status" value="1"/>
</dbReference>
<feature type="region of interest" description="Disordered" evidence="1">
    <location>
        <begin position="67"/>
        <end position="89"/>
    </location>
</feature>
<dbReference type="KEGG" id="aey:CDG81_03780"/>
<evidence type="ECO:0000313" key="7">
    <source>
        <dbReference type="Proteomes" id="UP000215043"/>
    </source>
</evidence>
<dbReference type="EMBL" id="CP022752">
    <property type="protein sequence ID" value="ASU77576.1"/>
    <property type="molecule type" value="Genomic_DNA"/>
</dbReference>
<evidence type="ECO:0000313" key="6">
    <source>
        <dbReference type="Proteomes" id="UP000029737"/>
    </source>
</evidence>
<dbReference type="EMBL" id="JPMV01000032">
    <property type="protein sequence ID" value="KGI80429.1"/>
    <property type="molecule type" value="Genomic_DNA"/>
</dbReference>
<evidence type="ECO:0000313" key="5">
    <source>
        <dbReference type="EMBL" id="KGI80429.1"/>
    </source>
</evidence>
<proteinExistence type="predicted"/>
<dbReference type="eggNOG" id="COG2314">
    <property type="taxonomic scope" value="Bacteria"/>
</dbReference>
<reference evidence="4 7" key="2">
    <citation type="submission" date="2017-08" db="EMBL/GenBank/DDBJ databases">
        <title>The complete genome sequence of moderately halophilic actinomycete Actinopolyspora erythraea YIM 90600, the producer of novel erythromycin, novel actinopolysporins A-C and tubercidin.</title>
        <authorList>
            <person name="Yin M."/>
            <person name="Tang S."/>
        </authorList>
    </citation>
    <scope>NUCLEOTIDE SEQUENCE [LARGE SCALE GENOMIC DNA]</scope>
    <source>
        <strain evidence="4 7">YIM 90600</strain>
    </source>
</reference>
<keyword evidence="2" id="KW-0472">Membrane</keyword>
<keyword evidence="2" id="KW-0812">Transmembrane</keyword>
<sequence>MAERGDGVRIGDHDRDRVIALLGEHFSAGRLEIDEFDERCRLAARARFRSDVAALFADLPYPHPEVLTTRQSAPAVEPEGPASGGAPSRRRGAALGVAVVVAMIGLLVVTRQIWVLLPLVGFAFVWFGTRR</sequence>
<dbReference type="AlphaFoldDB" id="A0A099D306"/>
<gene>
    <name evidence="4" type="ORF">CDG81_03780</name>
    <name evidence="5" type="ORF">IL38_17175</name>
</gene>